<feature type="domain" description="Major facilitator superfamily (MFS) profile" evidence="7">
    <location>
        <begin position="671"/>
        <end position="1087"/>
    </location>
</feature>
<evidence type="ECO:0000313" key="8">
    <source>
        <dbReference type="Proteomes" id="UP000504635"/>
    </source>
</evidence>
<dbReference type="AlphaFoldDB" id="A0A6J2XD63"/>
<keyword evidence="4 6" id="KW-0472">Membrane</keyword>
<feature type="transmembrane region" description="Helical" evidence="6">
    <location>
        <begin position="999"/>
        <end position="1022"/>
    </location>
</feature>
<evidence type="ECO:0000256" key="5">
    <source>
        <dbReference type="SAM" id="MobiDB-lite"/>
    </source>
</evidence>
<keyword evidence="8" id="KW-1185">Reference proteome</keyword>
<feature type="transmembrane region" description="Helical" evidence="6">
    <location>
        <begin position="798"/>
        <end position="818"/>
    </location>
</feature>
<feature type="transmembrane region" description="Helical" evidence="6">
    <location>
        <begin position="975"/>
        <end position="993"/>
    </location>
</feature>
<feature type="transmembrane region" description="Helical" evidence="6">
    <location>
        <begin position="383"/>
        <end position="401"/>
    </location>
</feature>
<proteinExistence type="predicted"/>
<feature type="transmembrane region" description="Helical" evidence="6">
    <location>
        <begin position="1034"/>
        <end position="1057"/>
    </location>
</feature>
<feature type="transmembrane region" description="Helical" evidence="6">
    <location>
        <begin position="176"/>
        <end position="197"/>
    </location>
</feature>
<organism evidence="8 9">
    <name type="scientific">Sitophilus oryzae</name>
    <name type="common">Rice weevil</name>
    <name type="synonym">Curculio oryzae</name>
    <dbReference type="NCBI Taxonomy" id="7048"/>
    <lineage>
        <taxon>Eukaryota</taxon>
        <taxon>Metazoa</taxon>
        <taxon>Ecdysozoa</taxon>
        <taxon>Arthropoda</taxon>
        <taxon>Hexapoda</taxon>
        <taxon>Insecta</taxon>
        <taxon>Pterygota</taxon>
        <taxon>Neoptera</taxon>
        <taxon>Endopterygota</taxon>
        <taxon>Coleoptera</taxon>
        <taxon>Polyphaga</taxon>
        <taxon>Cucujiformia</taxon>
        <taxon>Curculionidae</taxon>
        <taxon>Dryophthorinae</taxon>
        <taxon>Sitophilus</taxon>
    </lineage>
</organism>
<feature type="transmembrane region" description="Helical" evidence="6">
    <location>
        <begin position="152"/>
        <end position="170"/>
    </location>
</feature>
<feature type="transmembrane region" description="Helical" evidence="6">
    <location>
        <begin position="119"/>
        <end position="140"/>
    </location>
</feature>
<dbReference type="Proteomes" id="UP000504635">
    <property type="component" value="Unplaced"/>
</dbReference>
<dbReference type="Gene3D" id="1.20.1250.20">
    <property type="entry name" value="MFS general substrate transporter like domains"/>
    <property type="match status" value="2"/>
</dbReference>
<dbReference type="SUPFAM" id="SSF103473">
    <property type="entry name" value="MFS general substrate transporter"/>
    <property type="match status" value="2"/>
</dbReference>
<protein>
    <submittedName>
        <fullName evidence="9">Uncharacterized protein LOC115877252</fullName>
    </submittedName>
</protein>
<feature type="transmembrane region" description="Helical" evidence="6">
    <location>
        <begin position="1063"/>
        <end position="1082"/>
    </location>
</feature>
<evidence type="ECO:0000256" key="3">
    <source>
        <dbReference type="ARBA" id="ARBA00022989"/>
    </source>
</evidence>
<dbReference type="GeneID" id="115877252"/>
<evidence type="ECO:0000256" key="2">
    <source>
        <dbReference type="ARBA" id="ARBA00022692"/>
    </source>
</evidence>
<evidence type="ECO:0000256" key="4">
    <source>
        <dbReference type="ARBA" id="ARBA00023136"/>
    </source>
</evidence>
<feature type="transmembrane region" description="Helical" evidence="6">
    <location>
        <begin position="709"/>
        <end position="729"/>
    </location>
</feature>
<feature type="compositionally biased region" description="Polar residues" evidence="5">
    <location>
        <begin position="1129"/>
        <end position="1138"/>
    </location>
</feature>
<dbReference type="KEGG" id="soy:115877252"/>
<feature type="transmembrane region" description="Helical" evidence="6">
    <location>
        <begin position="467"/>
        <end position="490"/>
    </location>
</feature>
<feature type="transmembrane region" description="Helical" evidence="6">
    <location>
        <begin position="766"/>
        <end position="786"/>
    </location>
</feature>
<dbReference type="PANTHER" id="PTHR24064">
    <property type="entry name" value="SOLUTE CARRIER FAMILY 22 MEMBER"/>
    <property type="match status" value="1"/>
</dbReference>
<evidence type="ECO:0000256" key="1">
    <source>
        <dbReference type="ARBA" id="ARBA00004141"/>
    </source>
</evidence>
<feature type="domain" description="Major facilitator superfamily (MFS) profile" evidence="7">
    <location>
        <begin position="24"/>
        <end position="495"/>
    </location>
</feature>
<evidence type="ECO:0000259" key="7">
    <source>
        <dbReference type="PROSITE" id="PS50850"/>
    </source>
</evidence>
<feature type="region of interest" description="Disordered" evidence="5">
    <location>
        <begin position="1111"/>
        <end position="1145"/>
    </location>
</feature>
<dbReference type="PROSITE" id="PS50850">
    <property type="entry name" value="MFS"/>
    <property type="match status" value="2"/>
</dbReference>
<feature type="transmembrane region" description="Helical" evidence="6">
    <location>
        <begin position="824"/>
        <end position="846"/>
    </location>
</feature>
<dbReference type="OrthoDB" id="3936150at2759"/>
<dbReference type="InterPro" id="IPR020846">
    <property type="entry name" value="MFS_dom"/>
</dbReference>
<comment type="subcellular location">
    <subcellularLocation>
        <location evidence="1">Membrane</location>
        <topology evidence="1">Multi-pass membrane protein</topology>
    </subcellularLocation>
</comment>
<feature type="transmembrane region" description="Helical" evidence="6">
    <location>
        <begin position="209"/>
        <end position="232"/>
    </location>
</feature>
<evidence type="ECO:0000256" key="6">
    <source>
        <dbReference type="SAM" id="Phobius"/>
    </source>
</evidence>
<sequence length="1145" mass="128586">MSYDDVIPLLGDFGSYQRKIYFLLCLPAILCAFHKLGNVFLIAEPEYRCKLPNELLNASYHLNKTELENWYPYNDLNQKFSNCKIKINNESQPCQEYIYNLDMYGYTSVIEWTLTCDRAYLIAIGNSLFMFGVMVGSIGFGELSDRWGRKKTFFLSLVTQVVFGIIAAFAPEFWTFTIARAVVGATTSGVFLVAYVIGLEMVGPTKRPIAGTVCHMFFSLGYMATAFFAINITDWRTLQFALTIPGLVFLTYWWIIPESARWLISKNKFQEAKKLIQSAAKSNKVTISDDTLDRLLQSKEEKPNPDEKVPSTLDIFKYPNLRKRTLIILFDWFANNITYYGLSWNTNNLAGNPYLNFVISGAVEIPAYIFLILTLNRWGRKKIMCGCMIVAGIALLLTMIIPKDLQWLIVTMAMIGKLSITASYGAVYIFSIEQFPTVIRNAGLGAGSTCARIGSISAPYINIMTHIWQPLPLLIFGSLALIGGIMSLVLPETLNRKLPETMEEGENFGKKSVSSNAQEESALDNGQLTLTESKPGDPDNNDTQIILVNIYTIFMEVQKTGGSTNQQEDVLRMATTVQQNVRESAPIRLNMGFDDVIPLLGDFGRYQKRVYFLLCLPAITSAFHKLGNVFLLAEPRYRCPRPQENITSDFDISYSEFEKWYPYDPSHNKFSSCLVRSGNITTECDQYIYSYEDYGKTAVTEWDLTCKNAYLIAASNSMFMIGVMLGSIIFGDLSDRWGRKITFLISSIIQVIFGVLAALAPEFWTFAVARTIVGAATSGVFLIAYVMGLEMVGPSKRLIAGTVVFIFFSGGYVLIALFAKLIHYWRWLQLALTLPGVLFIFYWWWIPESVRWLLSKNKLEEAKTIIHQVARTNKVTISDQQLDELLRKGEDVDKKDKPQVTASVLDLFKHSSLRKRSIIIFFDWCANNITYYGLSWNTNNLGGNPYLNFVISGAVETPANIFTLLTLNRWGRKKILCGSMIFAGTALLTTLLIPIDIVWLTVLLAMLGKISITVSYGTIYIFSAEQFPTVVRNAGLGASSTFARLGSIIAPYINIMVHVWKPFPLLVFGALAFAGGVLSLMLPETLNKKLPETLAEGEAFGKKSKENTQLKTVEIVEPPKEANEGEQVTPDSNLLKNSQETKESN</sequence>
<dbReference type="RefSeq" id="XP_030749263.1">
    <property type="nucleotide sequence ID" value="XM_030893403.1"/>
</dbReference>
<feature type="transmembrane region" description="Helical" evidence="6">
    <location>
        <begin position="442"/>
        <end position="461"/>
    </location>
</feature>
<feature type="transmembrane region" description="Helical" evidence="6">
    <location>
        <begin position="354"/>
        <end position="376"/>
    </location>
</feature>
<feature type="transmembrane region" description="Helical" evidence="6">
    <location>
        <begin position="407"/>
        <end position="430"/>
    </location>
</feature>
<evidence type="ECO:0000313" key="9">
    <source>
        <dbReference type="RefSeq" id="XP_030749263.1"/>
    </source>
</evidence>
<dbReference type="Pfam" id="PF00083">
    <property type="entry name" value="Sugar_tr"/>
    <property type="match status" value="2"/>
</dbReference>
<reference evidence="9" key="1">
    <citation type="submission" date="2025-08" db="UniProtKB">
        <authorList>
            <consortium name="RefSeq"/>
        </authorList>
    </citation>
    <scope>IDENTIFICATION</scope>
    <source>
        <tissue evidence="9">Gonads</tissue>
    </source>
</reference>
<dbReference type="FunFam" id="1.20.1250.20:FF:000023">
    <property type="entry name" value="Solute carrier family 22 member 6"/>
    <property type="match status" value="2"/>
</dbReference>
<name>A0A6J2XD63_SITOR</name>
<feature type="transmembrane region" description="Helical" evidence="6">
    <location>
        <begin position="238"/>
        <end position="256"/>
    </location>
</feature>
<feature type="transmembrane region" description="Helical" evidence="6">
    <location>
        <begin position="20"/>
        <end position="43"/>
    </location>
</feature>
<dbReference type="GO" id="GO:0016020">
    <property type="term" value="C:membrane"/>
    <property type="evidence" value="ECO:0007669"/>
    <property type="project" value="UniProtKB-SubCell"/>
</dbReference>
<dbReference type="CDD" id="cd17317">
    <property type="entry name" value="MFS_SLC22"/>
    <property type="match status" value="2"/>
</dbReference>
<accession>A0A6J2XD63</accession>
<dbReference type="InterPro" id="IPR036259">
    <property type="entry name" value="MFS_trans_sf"/>
</dbReference>
<gene>
    <name evidence="9" type="primary">LOC115877252</name>
</gene>
<dbReference type="InterPro" id="IPR005828">
    <property type="entry name" value="MFS_sugar_transport-like"/>
</dbReference>
<dbReference type="InParanoid" id="A0A6J2XD63"/>
<feature type="transmembrane region" description="Helical" evidence="6">
    <location>
        <begin position="325"/>
        <end position="342"/>
    </location>
</feature>
<dbReference type="GO" id="GO:0022857">
    <property type="term" value="F:transmembrane transporter activity"/>
    <property type="evidence" value="ECO:0007669"/>
    <property type="project" value="InterPro"/>
</dbReference>
<keyword evidence="3 6" id="KW-1133">Transmembrane helix</keyword>
<keyword evidence="2 6" id="KW-0812">Transmembrane</keyword>
<feature type="transmembrane region" description="Helical" evidence="6">
    <location>
        <begin position="946"/>
        <end position="968"/>
    </location>
</feature>
<feature type="transmembrane region" description="Helical" evidence="6">
    <location>
        <begin position="741"/>
        <end position="760"/>
    </location>
</feature>